<dbReference type="EMBL" id="KQ989046">
    <property type="protein sequence ID" value="KZV54981.1"/>
    <property type="molecule type" value="Genomic_DNA"/>
</dbReference>
<name>A0A2Z7DD67_9LAMI</name>
<evidence type="ECO:0000313" key="3">
    <source>
        <dbReference type="Proteomes" id="UP000250235"/>
    </source>
</evidence>
<sequence>MSITRFFYDTCTPINAVNSVYFQRMADAIAAIGPGYKAPKYNQLQTNLLGNMKKEVQLVVSSYRSVWEERGCTIMADGLQDRSNRQLIWSPCAAHCLNLILGDIGKMDLVCNLAKRATSITKFVYKHAFLLAWLRLIEGWTEIVRPVPTRFATTFIALKSILEHQHDFQACFNSKTSKNSRYSKEKKASGVVAVAFYSRFWSDCKVVVGVCASLIRMKRITDIDRRPSIGYVYDGTHKARRAIKNILKNKKKLYKPFTSIIKDRWDKQLRRDIQVFNILYFLDEWWRVFGCSAPNIQSLAIKILSQTSSSWGCERNWSVFERIHIKKRNRLEH</sequence>
<dbReference type="OrthoDB" id="2013475at2759"/>
<proteinExistence type="predicted"/>
<organism evidence="2 3">
    <name type="scientific">Dorcoceras hygrometricum</name>
    <dbReference type="NCBI Taxonomy" id="472368"/>
    <lineage>
        <taxon>Eukaryota</taxon>
        <taxon>Viridiplantae</taxon>
        <taxon>Streptophyta</taxon>
        <taxon>Embryophyta</taxon>
        <taxon>Tracheophyta</taxon>
        <taxon>Spermatophyta</taxon>
        <taxon>Magnoliopsida</taxon>
        <taxon>eudicotyledons</taxon>
        <taxon>Gunneridae</taxon>
        <taxon>Pentapetalae</taxon>
        <taxon>asterids</taxon>
        <taxon>lamiids</taxon>
        <taxon>Lamiales</taxon>
        <taxon>Gesneriaceae</taxon>
        <taxon>Didymocarpoideae</taxon>
        <taxon>Trichosporeae</taxon>
        <taxon>Loxocarpinae</taxon>
        <taxon>Dorcoceras</taxon>
    </lineage>
</organism>
<dbReference type="InterPro" id="IPR008906">
    <property type="entry name" value="HATC_C_dom"/>
</dbReference>
<dbReference type="InterPro" id="IPR012337">
    <property type="entry name" value="RNaseH-like_sf"/>
</dbReference>
<evidence type="ECO:0000313" key="2">
    <source>
        <dbReference type="EMBL" id="KZV54981.1"/>
    </source>
</evidence>
<feature type="domain" description="HAT C-terminal dimerisation" evidence="1">
    <location>
        <begin position="284"/>
        <end position="333"/>
    </location>
</feature>
<accession>A0A2Z7DD67</accession>
<dbReference type="PANTHER" id="PTHR32166:SF121">
    <property type="entry name" value="DUF659 DOMAIN-CONTAINING PROTEIN"/>
    <property type="match status" value="1"/>
</dbReference>
<dbReference type="GO" id="GO:0046983">
    <property type="term" value="F:protein dimerization activity"/>
    <property type="evidence" value="ECO:0007669"/>
    <property type="project" value="InterPro"/>
</dbReference>
<dbReference type="SUPFAM" id="SSF53098">
    <property type="entry name" value="Ribonuclease H-like"/>
    <property type="match status" value="1"/>
</dbReference>
<gene>
    <name evidence="2" type="ORF">F511_36795</name>
</gene>
<reference evidence="2 3" key="1">
    <citation type="journal article" date="2015" name="Proc. Natl. Acad. Sci. U.S.A.">
        <title>The resurrection genome of Boea hygrometrica: A blueprint for survival of dehydration.</title>
        <authorList>
            <person name="Xiao L."/>
            <person name="Yang G."/>
            <person name="Zhang L."/>
            <person name="Yang X."/>
            <person name="Zhao S."/>
            <person name="Ji Z."/>
            <person name="Zhou Q."/>
            <person name="Hu M."/>
            <person name="Wang Y."/>
            <person name="Chen M."/>
            <person name="Xu Y."/>
            <person name="Jin H."/>
            <person name="Xiao X."/>
            <person name="Hu G."/>
            <person name="Bao F."/>
            <person name="Hu Y."/>
            <person name="Wan P."/>
            <person name="Li L."/>
            <person name="Deng X."/>
            <person name="Kuang T."/>
            <person name="Xiang C."/>
            <person name="Zhu J.K."/>
            <person name="Oliver M.J."/>
            <person name="He Y."/>
        </authorList>
    </citation>
    <scope>NUCLEOTIDE SEQUENCE [LARGE SCALE GENOMIC DNA]</scope>
    <source>
        <strain evidence="3">cv. XS01</strain>
    </source>
</reference>
<dbReference type="AlphaFoldDB" id="A0A2Z7DD67"/>
<evidence type="ECO:0000259" key="1">
    <source>
        <dbReference type="Pfam" id="PF05699"/>
    </source>
</evidence>
<dbReference type="PANTHER" id="PTHR32166">
    <property type="entry name" value="OSJNBA0013A04.12 PROTEIN"/>
    <property type="match status" value="1"/>
</dbReference>
<protein>
    <recommendedName>
        <fullName evidence="1">HAT C-terminal dimerisation domain-containing protein</fullName>
    </recommendedName>
</protein>
<dbReference type="Pfam" id="PF05699">
    <property type="entry name" value="Dimer_Tnp_hAT"/>
    <property type="match status" value="1"/>
</dbReference>
<keyword evidence="3" id="KW-1185">Reference proteome</keyword>
<dbReference type="Proteomes" id="UP000250235">
    <property type="component" value="Unassembled WGS sequence"/>
</dbReference>